<comment type="caution">
    <text evidence="1">The sequence shown here is derived from an EMBL/GenBank/DDBJ whole genome shotgun (WGS) entry which is preliminary data.</text>
</comment>
<dbReference type="Proteomes" id="UP001081438">
    <property type="component" value="Unassembled WGS sequence"/>
</dbReference>
<organism evidence="1 2">
    <name type="scientific">Staphylococcus pettenkoferi</name>
    <dbReference type="NCBI Taxonomy" id="170573"/>
    <lineage>
        <taxon>Bacteria</taxon>
        <taxon>Bacillati</taxon>
        <taxon>Bacillota</taxon>
        <taxon>Bacilli</taxon>
        <taxon>Bacillales</taxon>
        <taxon>Staphylococcaceae</taxon>
        <taxon>Staphylococcus</taxon>
    </lineage>
</organism>
<dbReference type="RefSeq" id="WP_268210982.1">
    <property type="nucleotide sequence ID" value="NZ_JANSKK010000005.1"/>
</dbReference>
<evidence type="ECO:0000313" key="2">
    <source>
        <dbReference type="Proteomes" id="UP001081438"/>
    </source>
</evidence>
<gene>
    <name evidence="1" type="ORF">NW112_02775</name>
</gene>
<protein>
    <submittedName>
        <fullName evidence="1">Uncharacterized protein</fullName>
    </submittedName>
</protein>
<reference evidence="1" key="1">
    <citation type="journal article" date="2022" name="Int. J. Mol. Sci.">
        <title>Phenotypic and genotypic virulence characterisation of Staphylococcus pettenkoferi strains isolated from human bloodstream and diabetic foot infections.</title>
        <authorList>
            <person name="Magnan C."/>
        </authorList>
    </citation>
    <scope>NUCLEOTIDE SEQUENCE</scope>
    <source>
        <strain evidence="1">NSP020P</strain>
    </source>
</reference>
<sequence>MFKKSKPQEFDNKEVIQGLNLREGDYFYQTPLMIWKDDPITIYNADSEEMTFTPWFKSKFYRWIYYMGGGSYQGAVINSEHHQVWLKRTNWFMYNAKYDVYLDGEKIGVYRKQKPIKEKGFKKQLAYKLFIDEREFELSNPYLSTEIEITENEKVFFEAKRSFFDLGKNKVTQKRGEQHRIHMTEHATDYPPELWLALYAQAIMNLHIERSQSASSAGQGQVVNINQ</sequence>
<dbReference type="EMBL" id="JANSKX010000009">
    <property type="protein sequence ID" value="MCY1594159.1"/>
    <property type="molecule type" value="Genomic_DNA"/>
</dbReference>
<accession>A0A9Q4GZT9</accession>
<evidence type="ECO:0000313" key="1">
    <source>
        <dbReference type="EMBL" id="MCY1594159.1"/>
    </source>
</evidence>
<dbReference type="AlphaFoldDB" id="A0A9Q4GZT9"/>
<name>A0A9Q4GZT9_9STAP</name>
<proteinExistence type="predicted"/>